<evidence type="ECO:0000313" key="3">
    <source>
        <dbReference type="Proteomes" id="UP000054032"/>
    </source>
</evidence>
<evidence type="ECO:0000313" key="2">
    <source>
        <dbReference type="EMBL" id="EUC42858.1"/>
    </source>
</evidence>
<dbReference type="AlphaFoldDB" id="W6YZ46"/>
<feature type="signal peptide" evidence="1">
    <location>
        <begin position="1"/>
        <end position="19"/>
    </location>
</feature>
<keyword evidence="3" id="KW-1185">Reference proteome</keyword>
<name>W6YZ46_COCMI</name>
<accession>W6YZ46</accession>
<proteinExistence type="predicted"/>
<dbReference type="OrthoDB" id="5394791at2759"/>
<protein>
    <submittedName>
        <fullName evidence="2">Uncharacterized protein</fullName>
    </submittedName>
</protein>
<gene>
    <name evidence="2" type="ORF">COCMIDRAFT_39151</name>
</gene>
<feature type="chain" id="PRO_5004886265" evidence="1">
    <location>
        <begin position="20"/>
        <end position="115"/>
    </location>
</feature>
<dbReference type="HOGENOM" id="CLU_156724_0_0_1"/>
<dbReference type="RefSeq" id="XP_007690630.1">
    <property type="nucleotide sequence ID" value="XM_007692440.1"/>
</dbReference>
<dbReference type="GeneID" id="19123622"/>
<reference evidence="2 3" key="1">
    <citation type="journal article" date="2013" name="PLoS Genet.">
        <title>Comparative genome structure, secondary metabolite, and effector coding capacity across Cochliobolus pathogens.</title>
        <authorList>
            <person name="Condon B.J."/>
            <person name="Leng Y."/>
            <person name="Wu D."/>
            <person name="Bushley K.E."/>
            <person name="Ohm R.A."/>
            <person name="Otillar R."/>
            <person name="Martin J."/>
            <person name="Schackwitz W."/>
            <person name="Grimwood J."/>
            <person name="MohdZainudin N."/>
            <person name="Xue C."/>
            <person name="Wang R."/>
            <person name="Manning V.A."/>
            <person name="Dhillon B."/>
            <person name="Tu Z.J."/>
            <person name="Steffenson B.J."/>
            <person name="Salamov A."/>
            <person name="Sun H."/>
            <person name="Lowry S."/>
            <person name="LaButti K."/>
            <person name="Han J."/>
            <person name="Copeland A."/>
            <person name="Lindquist E."/>
            <person name="Barry K."/>
            <person name="Schmutz J."/>
            <person name="Baker S.E."/>
            <person name="Ciuffetti L.M."/>
            <person name="Grigoriev I.V."/>
            <person name="Zhong S."/>
            <person name="Turgeon B.G."/>
        </authorList>
    </citation>
    <scope>NUCLEOTIDE SEQUENCE [LARGE SCALE GENOMIC DNA]</scope>
    <source>
        <strain evidence="2 3">ATCC 44560</strain>
    </source>
</reference>
<dbReference type="Proteomes" id="UP000054032">
    <property type="component" value="Unassembled WGS sequence"/>
</dbReference>
<sequence length="115" mass="11924">MLPTKTLLTALLIAGSAFALPETASSGAVENVAREAAPLAEAVPQPATLDKRACRCVRVSNPGLYCGYCYSGTIVTSGRINNHVYWCNTAGGCDDLGVRNSCTARDGPCDGRDSG</sequence>
<keyword evidence="1" id="KW-0732">Signal</keyword>
<dbReference type="KEGG" id="bor:COCMIDRAFT_39151"/>
<evidence type="ECO:0000256" key="1">
    <source>
        <dbReference type="SAM" id="SignalP"/>
    </source>
</evidence>
<organism evidence="2 3">
    <name type="scientific">Bipolaris oryzae ATCC 44560</name>
    <dbReference type="NCBI Taxonomy" id="930090"/>
    <lineage>
        <taxon>Eukaryota</taxon>
        <taxon>Fungi</taxon>
        <taxon>Dikarya</taxon>
        <taxon>Ascomycota</taxon>
        <taxon>Pezizomycotina</taxon>
        <taxon>Dothideomycetes</taxon>
        <taxon>Pleosporomycetidae</taxon>
        <taxon>Pleosporales</taxon>
        <taxon>Pleosporineae</taxon>
        <taxon>Pleosporaceae</taxon>
        <taxon>Bipolaris</taxon>
    </lineage>
</organism>
<dbReference type="EMBL" id="KI964047">
    <property type="protein sequence ID" value="EUC42858.1"/>
    <property type="molecule type" value="Genomic_DNA"/>
</dbReference>